<name>A0A0N1IIB5_LEPSE</name>
<dbReference type="OrthoDB" id="6344460at2759"/>
<feature type="compositionally biased region" description="Basic and acidic residues" evidence="2">
    <location>
        <begin position="240"/>
        <end position="252"/>
    </location>
</feature>
<evidence type="ECO:0000256" key="2">
    <source>
        <dbReference type="SAM" id="MobiDB-lite"/>
    </source>
</evidence>
<feature type="region of interest" description="Disordered" evidence="2">
    <location>
        <begin position="519"/>
        <end position="549"/>
    </location>
</feature>
<feature type="region of interest" description="Disordered" evidence="2">
    <location>
        <begin position="175"/>
        <end position="252"/>
    </location>
</feature>
<dbReference type="EMBL" id="LJSK01000310">
    <property type="protein sequence ID" value="KPI83913.1"/>
    <property type="molecule type" value="Genomic_DNA"/>
</dbReference>
<feature type="compositionally biased region" description="Polar residues" evidence="2">
    <location>
        <begin position="207"/>
        <end position="219"/>
    </location>
</feature>
<feature type="region of interest" description="Disordered" evidence="2">
    <location>
        <begin position="1061"/>
        <end position="1085"/>
    </location>
</feature>
<accession>A0A0N1IIB5</accession>
<keyword evidence="5" id="KW-1185">Reference proteome</keyword>
<feature type="region of interest" description="Disordered" evidence="2">
    <location>
        <begin position="1230"/>
        <end position="1330"/>
    </location>
</feature>
<feature type="region of interest" description="Disordered" evidence="2">
    <location>
        <begin position="290"/>
        <end position="317"/>
    </location>
</feature>
<feature type="compositionally biased region" description="Low complexity" evidence="2">
    <location>
        <begin position="816"/>
        <end position="836"/>
    </location>
</feature>
<feature type="compositionally biased region" description="Basic and acidic residues" evidence="2">
    <location>
        <begin position="1245"/>
        <end position="1259"/>
    </location>
</feature>
<dbReference type="Pfam" id="PF00397">
    <property type="entry name" value="WW"/>
    <property type="match status" value="1"/>
</dbReference>
<feature type="compositionally biased region" description="Polar residues" evidence="2">
    <location>
        <begin position="1071"/>
        <end position="1081"/>
    </location>
</feature>
<reference evidence="4 5" key="1">
    <citation type="journal article" date="2015" name="PLoS Pathog.">
        <title>Leptomonas seymouri: Adaptations to the Dixenous Life Cycle Analyzed by Genome Sequencing, Transcriptome Profiling and Co-infection with Leishmania donovani.</title>
        <authorList>
            <person name="Kraeva N."/>
            <person name="Butenko A."/>
            <person name="Hlavacova J."/>
            <person name="Kostygov A."/>
            <person name="Myskova J."/>
            <person name="Grybchuk D."/>
            <person name="Lestinova T."/>
            <person name="Votypka J."/>
            <person name="Volf P."/>
            <person name="Opperdoes F."/>
            <person name="Flegontov P."/>
            <person name="Lukes J."/>
            <person name="Yurchenko V."/>
        </authorList>
    </citation>
    <scope>NUCLEOTIDE SEQUENCE [LARGE SCALE GENOMIC DNA]</scope>
    <source>
        <strain evidence="4 5">ATCC 30220</strain>
    </source>
</reference>
<dbReference type="InterPro" id="IPR036020">
    <property type="entry name" value="WW_dom_sf"/>
</dbReference>
<evidence type="ECO:0000256" key="1">
    <source>
        <dbReference type="SAM" id="Coils"/>
    </source>
</evidence>
<dbReference type="PROSITE" id="PS01159">
    <property type="entry name" value="WW_DOMAIN_1"/>
    <property type="match status" value="1"/>
</dbReference>
<feature type="compositionally biased region" description="Basic and acidic residues" evidence="2">
    <location>
        <begin position="117"/>
        <end position="127"/>
    </location>
</feature>
<keyword evidence="1" id="KW-0175">Coiled coil</keyword>
<dbReference type="Proteomes" id="UP000038009">
    <property type="component" value="Unassembled WGS sequence"/>
</dbReference>
<feature type="compositionally biased region" description="Basic and acidic residues" evidence="2">
    <location>
        <begin position="290"/>
        <end position="310"/>
    </location>
</feature>
<dbReference type="VEuPathDB" id="TriTrypDB:Lsey_0310_0080"/>
<evidence type="ECO:0000313" key="5">
    <source>
        <dbReference type="Proteomes" id="UP000038009"/>
    </source>
</evidence>
<dbReference type="PANTHER" id="PTHR21715:SF3">
    <property type="entry name" value="WW DOMAIN-CONTAINING PROTEIN"/>
    <property type="match status" value="1"/>
</dbReference>
<feature type="region of interest" description="Disordered" evidence="2">
    <location>
        <begin position="816"/>
        <end position="838"/>
    </location>
</feature>
<feature type="region of interest" description="Disordered" evidence="2">
    <location>
        <begin position="452"/>
        <end position="481"/>
    </location>
</feature>
<feature type="region of interest" description="Disordered" evidence="2">
    <location>
        <begin position="991"/>
        <end position="1042"/>
    </location>
</feature>
<gene>
    <name evidence="4" type="ORF">ABL78_7049</name>
</gene>
<feature type="compositionally biased region" description="Basic residues" evidence="2">
    <location>
        <begin position="1268"/>
        <end position="1282"/>
    </location>
</feature>
<feature type="domain" description="WW" evidence="3">
    <location>
        <begin position="75"/>
        <end position="108"/>
    </location>
</feature>
<feature type="region of interest" description="Disordered" evidence="2">
    <location>
        <begin position="1161"/>
        <end position="1193"/>
    </location>
</feature>
<sequence>MPLVKTVKNETDVIVPKAGETYVSEDGTVSQVLDDHIDANYEPTEEEVLEFADWIGMKLPEDSDYLWLAREGLKTPLPKEWKPCSTNDGEVYYFNFKTGESSWDHPMDSLFRQRFEQEKEKARKGEKSTPASATGKMMATASSNSRSSSGLRTSSPAGTILQSRVIITDMGTTTRATGSAAGFTSTATASTTTASDPSRGNHGAPEKSSNSGKPATQTTSPHPQQSKSSAAAPLLAPRRIVSEAERAMEEKVEREVQLSLEEAKSKLAEAHQATLTSLQQLHDKDIAGMRAADEARRAAVTKQEDEERQRRLQQTGEKCEELYGDELRTMEREEEVLKSKLQKMEAEAARAASGNTQRIQIEEQMQSALAKQRADLEASMKRQHDAAMTAEETEHTAATQKIARECQEKVKAVQQASLRKMDAMERTMALEVDRQRKTLEQELKSLEQKLAERAKASAITGANSTAAGAVATSAPSPSLSEELARISSAKAAQLRTLENDAKKERDAVQAEGEAAIAELSRQTQQRLAPGGARDTPSSRTALLSGDRPMPVVVQGGSLAGPRQASATLSVAYTQELNRIRMTRAKERQERLAQLRVERDAAVAAASVAPAHHLELSGQRGSASRSGSDVLATPTLNDLKTAHAEELEAKKTLYSRLEAELKEQLAQEASAAAAATTSEQQSAMITKAVEAEMALYMQEAEARYARMRLEADAKREKLLADHQLALEAYERKKKEIEARQAREEQEAKEAFIQEKVEAAVKAETAKLEAEHATAMARLTSRYEEERGTAKEEVDEEIDAYEQAERQKIINTTAASVSAAQLPTQPTAQPSSSSAALPYSSNDDAATAAAVAPIEARCVQLSQQLGEREAQWAAEKARLDTRRKDLDAKRTTMLAQQQHHEQHLKAVKDENFRLATSLSAAETQRDSARMSALTTSPSALLPAATSLHLPPSGYRLRTAHEAALLAIEDGYRAEQSALEEDLQNWRSKVQRLLQDRQRRSSQSGPLSTGLHTPRHQVFPNPGSEGVATAAGNSHRTPILPHPSPIALTAAGASLQNTPLFSFPFGDSPLGQPQPLQRSATPSAATAAFGQPPLAGAGVQLYSNGPFLSSNPAPSVELSLTAPTARDALSYSREHQQSMLQRQAALLVAREAWQQQRSRELQQLQMQQVQRSLPLPPSPSAAVPFSNQGDHGSVGLRQSRHDRTLIPQRQPSPRQQDQLSLVLSKLSSRLDSLTGQAEQLQRHRCQSKHADPHPTAREKETGEAGSASRSHLTRSRRHKSARHQRQCQATAASPPAPRKSSRSPDTTRQSSSRRDDDILSSKWNQLLSKYDRR</sequence>
<evidence type="ECO:0000259" key="3">
    <source>
        <dbReference type="PROSITE" id="PS50020"/>
    </source>
</evidence>
<feature type="region of interest" description="Disordered" evidence="2">
    <location>
        <begin position="117"/>
        <end position="157"/>
    </location>
</feature>
<feature type="compositionally biased region" description="Low complexity" evidence="2">
    <location>
        <begin position="142"/>
        <end position="155"/>
    </location>
</feature>
<feature type="compositionally biased region" description="Low complexity" evidence="2">
    <location>
        <begin position="1161"/>
        <end position="1170"/>
    </location>
</feature>
<feature type="region of interest" description="Disordered" evidence="2">
    <location>
        <begin position="370"/>
        <end position="401"/>
    </location>
</feature>
<dbReference type="CDD" id="cd00201">
    <property type="entry name" value="WW"/>
    <property type="match status" value="1"/>
</dbReference>
<dbReference type="SMART" id="SM00456">
    <property type="entry name" value="WW"/>
    <property type="match status" value="1"/>
</dbReference>
<feature type="coiled-coil region" evidence="1">
    <location>
        <begin position="696"/>
        <end position="752"/>
    </location>
</feature>
<proteinExistence type="predicted"/>
<feature type="compositionally biased region" description="Low complexity" evidence="2">
    <location>
        <begin position="220"/>
        <end position="237"/>
    </location>
</feature>
<protein>
    <recommendedName>
        <fullName evidence="3">WW domain-containing protein</fullName>
    </recommendedName>
</protein>
<organism evidence="4 5">
    <name type="scientific">Leptomonas seymouri</name>
    <dbReference type="NCBI Taxonomy" id="5684"/>
    <lineage>
        <taxon>Eukaryota</taxon>
        <taxon>Discoba</taxon>
        <taxon>Euglenozoa</taxon>
        <taxon>Kinetoplastea</taxon>
        <taxon>Metakinetoplastina</taxon>
        <taxon>Trypanosomatida</taxon>
        <taxon>Trypanosomatidae</taxon>
        <taxon>Leishmaniinae</taxon>
        <taxon>Leptomonas</taxon>
    </lineage>
</organism>
<dbReference type="OMA" id="FADWIGM"/>
<dbReference type="Gene3D" id="3.30.1470.10">
    <property type="entry name" value="Photosystem I PsaD, reaction center subunit II"/>
    <property type="match status" value="1"/>
</dbReference>
<feature type="compositionally biased region" description="Basic and acidic residues" evidence="2">
    <location>
        <begin position="372"/>
        <end position="385"/>
    </location>
</feature>
<dbReference type="PROSITE" id="PS50020">
    <property type="entry name" value="WW_DOMAIN_2"/>
    <property type="match status" value="1"/>
</dbReference>
<feature type="compositionally biased region" description="Low complexity" evidence="2">
    <location>
        <begin position="175"/>
        <end position="195"/>
    </location>
</feature>
<dbReference type="InterPro" id="IPR053233">
    <property type="entry name" value="ABRA-related"/>
</dbReference>
<evidence type="ECO:0000313" key="4">
    <source>
        <dbReference type="EMBL" id="KPI83913.1"/>
    </source>
</evidence>
<dbReference type="SUPFAM" id="SSF51045">
    <property type="entry name" value="WW domain"/>
    <property type="match status" value="1"/>
</dbReference>
<dbReference type="InterPro" id="IPR001202">
    <property type="entry name" value="WW_dom"/>
</dbReference>
<dbReference type="PANTHER" id="PTHR21715">
    <property type="entry name" value="RH04127P"/>
    <property type="match status" value="1"/>
</dbReference>
<comment type="caution">
    <text evidence="4">The sequence shown here is derived from an EMBL/GenBank/DDBJ whole genome shotgun (WGS) entry which is preliminary data.</text>
</comment>